<evidence type="ECO:0000313" key="22">
    <source>
        <dbReference type="EMBL" id="JAT36488.1"/>
    </source>
</evidence>
<keyword evidence="8" id="KW-0677">Repeat</keyword>
<feature type="transmembrane region" description="Helical" evidence="19">
    <location>
        <begin position="721"/>
        <end position="739"/>
    </location>
</feature>
<name>A0A1B6KKG3_9HEMI</name>
<comment type="subunit">
    <text evidence="15">Interacts with tw/POMT2.</text>
</comment>
<evidence type="ECO:0000313" key="21">
    <source>
        <dbReference type="EMBL" id="JAT11926.1"/>
    </source>
</evidence>
<evidence type="ECO:0000256" key="19">
    <source>
        <dbReference type="SAM" id="Phobius"/>
    </source>
</evidence>
<evidence type="ECO:0000256" key="4">
    <source>
        <dbReference type="ARBA" id="ARBA00012839"/>
    </source>
</evidence>
<sequence>MEIESKSKKTKNSHPKNGKKKNNKQNITSTLFEQDLAENLAEHNHKSDNYTDNELQMKDTNTDIFRDQQEDDIGENDTSFTKTVKPGRNRFQINIELDAVAAALFIAAIATRFYKLEQPRNIVFDELHYGKYVSLYMKRTFYFDSHPPFGKQLIAAVAYFAGYDGNFKFERIGSQYSSQVPLFALRLVPALSGSLLVPAAYYLVLELGCSQWAAGLAAFLLLADNALLTQSRFVLMESQLLLLSVVGLICVLRFRRPQTAQNRYSLRRWVWLLLAFVCLTLSLCVKYVGFYSWCLGVALVCRDYWRLLADRAVSDTSALCHALVRGAVIVLASLAVYLTVFYIHLVVLNKAGPHDSVMTSAFQANLEGGLASITRGQPLEVGHGSQVTLRHTHGRACWLHSHPHVYPIRYPDQRGSSHQQQVTCYTFKDVNNWWIVKRPNKDNLVVSHPVDVIKHGDVVQLVHGITSRALNSHDVAAAMSPHNQEVTCYIDYNVSMPAQNLWQVDIINREQEGDVWHTIQSQVRLVHVNTSQALKFSGRQLPDWGFNQHEVVTDRVVHQEDTVWNVEEHRYTKSEDEKERERDLVNAEMIPLQATRLSWWRKLSELQYKMLITHQENVQNHMYSSEPLEWPLMTRGIAYWVSTEHNGQVHLLGNLVTWYCSTAGLFVYCSLLVFYLLRRRRQCYDLPEEEWQRFLQVGEVLLCGFLFHYLPFFFVERTLFLHHYLPAFVFKVLLLAALAEHLSFIIRRWPLARVVFYCILLCFAFSVVHVFRKFCVLSYGTTALSAIDVMKLRWKDSWDFIVHM</sequence>
<dbReference type="SMART" id="SM00472">
    <property type="entry name" value="MIR"/>
    <property type="match status" value="3"/>
</dbReference>
<dbReference type="Pfam" id="PF16192">
    <property type="entry name" value="PMT_4TMC"/>
    <property type="match status" value="1"/>
</dbReference>
<feature type="region of interest" description="Disordered" evidence="18">
    <location>
        <begin position="1"/>
        <end position="38"/>
    </location>
</feature>
<feature type="compositionally biased region" description="Basic residues" evidence="18">
    <location>
        <begin position="8"/>
        <end position="23"/>
    </location>
</feature>
<keyword evidence="9" id="KW-0256">Endoplasmic reticulum</keyword>
<comment type="pathway">
    <text evidence="2">Protein modification; protein glycosylation.</text>
</comment>
<evidence type="ECO:0000256" key="10">
    <source>
        <dbReference type="ARBA" id="ARBA00022989"/>
    </source>
</evidence>
<feature type="domain" description="MIR" evidence="20">
    <location>
        <begin position="378"/>
        <end position="439"/>
    </location>
</feature>
<feature type="transmembrane region" description="Helical" evidence="19">
    <location>
        <begin position="697"/>
        <end position="715"/>
    </location>
</feature>
<dbReference type="GO" id="GO:0005789">
    <property type="term" value="C:endoplasmic reticulum membrane"/>
    <property type="evidence" value="ECO:0007669"/>
    <property type="project" value="UniProtKB-SubCell"/>
</dbReference>
<dbReference type="CDD" id="cd23281">
    <property type="entry name" value="beta-trefoil_MIR_POMT1"/>
    <property type="match status" value="1"/>
</dbReference>
<evidence type="ECO:0000256" key="8">
    <source>
        <dbReference type="ARBA" id="ARBA00022737"/>
    </source>
</evidence>
<evidence type="ECO:0000256" key="18">
    <source>
        <dbReference type="SAM" id="MobiDB-lite"/>
    </source>
</evidence>
<keyword evidence="11 19" id="KW-0472">Membrane</keyword>
<evidence type="ECO:0000256" key="14">
    <source>
        <dbReference type="ARBA" id="ARBA00059310"/>
    </source>
</evidence>
<evidence type="ECO:0000256" key="12">
    <source>
        <dbReference type="ARBA" id="ARBA00045085"/>
    </source>
</evidence>
<protein>
    <recommendedName>
        <fullName evidence="16">Protein O-mannosyltransferase 1</fullName>
        <ecNumber evidence="4">2.4.1.109</ecNumber>
    </recommendedName>
    <alternativeName>
        <fullName evidence="17">Protein rotated abdomen</fullName>
    </alternativeName>
</protein>
<keyword evidence="6" id="KW-0808">Transferase</keyword>
<evidence type="ECO:0000256" key="9">
    <source>
        <dbReference type="ARBA" id="ARBA00022824"/>
    </source>
</evidence>
<evidence type="ECO:0000256" key="1">
    <source>
        <dbReference type="ARBA" id="ARBA00004477"/>
    </source>
</evidence>
<keyword evidence="5" id="KW-0328">Glycosyltransferase</keyword>
<dbReference type="PANTHER" id="PTHR10050:SF51">
    <property type="entry name" value="PROTEIN O-MANNOSYL-TRANSFERASE 1"/>
    <property type="match status" value="1"/>
</dbReference>
<dbReference type="UniPathway" id="UPA00378"/>
<feature type="transmembrane region" description="Helical" evidence="19">
    <location>
        <begin position="751"/>
        <end position="771"/>
    </location>
</feature>
<dbReference type="PANTHER" id="PTHR10050">
    <property type="entry name" value="DOLICHYL-PHOSPHATE-MANNOSE--PROTEIN MANNOSYLTRANSFERASE"/>
    <property type="match status" value="1"/>
</dbReference>
<dbReference type="PROSITE" id="PS50919">
    <property type="entry name" value="MIR"/>
    <property type="match status" value="3"/>
</dbReference>
<comment type="similarity">
    <text evidence="3">Belongs to the glycosyltransferase 39 family.</text>
</comment>
<evidence type="ECO:0000256" key="5">
    <source>
        <dbReference type="ARBA" id="ARBA00022676"/>
    </source>
</evidence>
<keyword evidence="7 19" id="KW-0812">Transmembrane</keyword>
<evidence type="ECO:0000256" key="16">
    <source>
        <dbReference type="ARBA" id="ARBA00073145"/>
    </source>
</evidence>
<evidence type="ECO:0000256" key="6">
    <source>
        <dbReference type="ARBA" id="ARBA00022679"/>
    </source>
</evidence>
<feature type="transmembrane region" description="Helical" evidence="19">
    <location>
        <begin position="322"/>
        <end position="345"/>
    </location>
</feature>
<feature type="transmembrane region" description="Helical" evidence="19">
    <location>
        <begin position="199"/>
        <end position="222"/>
    </location>
</feature>
<dbReference type="Pfam" id="PF02366">
    <property type="entry name" value="PMT"/>
    <property type="match status" value="1"/>
</dbReference>
<gene>
    <name evidence="21" type="ORF">g.11849</name>
    <name evidence="22" type="ORF">g.11851</name>
</gene>
<dbReference type="AlphaFoldDB" id="A0A1B6KKG3"/>
<comment type="catalytic activity">
    <reaction evidence="12">
        <text>a di-trans,poly-cis-dolichyl beta-D-mannosyl phosphate + L-threonyl-[protein] = 3-O-(alpha-D-mannosyl)-L-threonyl-[protein] + a di-trans,poly-cis-dolichyl phosphate + H(+)</text>
        <dbReference type="Rhea" id="RHEA:53396"/>
        <dbReference type="Rhea" id="RHEA-COMP:11060"/>
        <dbReference type="Rhea" id="RHEA-COMP:13547"/>
        <dbReference type="Rhea" id="RHEA-COMP:19498"/>
        <dbReference type="Rhea" id="RHEA-COMP:19501"/>
        <dbReference type="ChEBI" id="CHEBI:15378"/>
        <dbReference type="ChEBI" id="CHEBI:30013"/>
        <dbReference type="ChEBI" id="CHEBI:57683"/>
        <dbReference type="ChEBI" id="CHEBI:58211"/>
        <dbReference type="ChEBI" id="CHEBI:137323"/>
        <dbReference type="EC" id="2.4.1.109"/>
    </reaction>
</comment>
<dbReference type="EC" id="2.4.1.109" evidence="4"/>
<dbReference type="Gene3D" id="2.80.10.50">
    <property type="match status" value="1"/>
</dbReference>
<evidence type="ECO:0000256" key="15">
    <source>
        <dbReference type="ARBA" id="ARBA00061810"/>
    </source>
</evidence>
<accession>A0A1B6KKG3</accession>
<evidence type="ECO:0000256" key="2">
    <source>
        <dbReference type="ARBA" id="ARBA00004922"/>
    </source>
</evidence>
<comment type="function">
    <text evidence="14">Rt/POMT1 and tw/POMT2 function as a protein O-mannosyltransferase in association with each other to generate and maintain normal muscle development.</text>
</comment>
<evidence type="ECO:0000256" key="17">
    <source>
        <dbReference type="ARBA" id="ARBA00079036"/>
    </source>
</evidence>
<comment type="catalytic activity">
    <reaction evidence="13">
        <text>a di-trans,poly-cis-dolichyl beta-D-mannosyl phosphate + L-seryl-[protein] = 3-O-(alpha-D-mannosyl)-L-seryl-[protein] + a di-trans,poly-cis-dolichyl phosphate + H(+)</text>
        <dbReference type="Rhea" id="RHEA:17377"/>
        <dbReference type="Rhea" id="RHEA-COMP:9863"/>
        <dbReference type="Rhea" id="RHEA-COMP:13546"/>
        <dbReference type="Rhea" id="RHEA-COMP:19498"/>
        <dbReference type="Rhea" id="RHEA-COMP:19501"/>
        <dbReference type="ChEBI" id="CHEBI:15378"/>
        <dbReference type="ChEBI" id="CHEBI:29999"/>
        <dbReference type="ChEBI" id="CHEBI:57683"/>
        <dbReference type="ChEBI" id="CHEBI:58211"/>
        <dbReference type="ChEBI" id="CHEBI:137321"/>
        <dbReference type="EC" id="2.4.1.109"/>
    </reaction>
</comment>
<feature type="transmembrane region" description="Helical" evidence="19">
    <location>
        <begin position="269"/>
        <end position="301"/>
    </location>
</feature>
<dbReference type="InterPro" id="IPR003342">
    <property type="entry name" value="ArnT-like_N"/>
</dbReference>
<comment type="subcellular location">
    <subcellularLocation>
        <location evidence="1">Endoplasmic reticulum membrane</location>
        <topology evidence="1">Multi-pass membrane protein</topology>
    </subcellularLocation>
</comment>
<keyword evidence="10 19" id="KW-1133">Transmembrane helix</keyword>
<feature type="transmembrane region" description="Helical" evidence="19">
    <location>
        <begin position="234"/>
        <end position="254"/>
    </location>
</feature>
<dbReference type="GO" id="GO:0004169">
    <property type="term" value="F:dolichyl-phosphate-mannose-protein mannosyltransferase activity"/>
    <property type="evidence" value="ECO:0007669"/>
    <property type="project" value="UniProtKB-EC"/>
</dbReference>
<feature type="domain" description="MIR" evidence="20">
    <location>
        <begin position="450"/>
        <end position="507"/>
    </location>
</feature>
<dbReference type="InterPro" id="IPR036300">
    <property type="entry name" value="MIR_dom_sf"/>
</dbReference>
<dbReference type="InterPro" id="IPR027005">
    <property type="entry name" value="PMT-like"/>
</dbReference>
<feature type="transmembrane region" description="Helical" evidence="19">
    <location>
        <begin position="656"/>
        <end position="677"/>
    </location>
</feature>
<dbReference type="EMBL" id="GEBQ01003489">
    <property type="protein sequence ID" value="JAT36488.1"/>
    <property type="molecule type" value="Transcribed_RNA"/>
</dbReference>
<evidence type="ECO:0000256" key="11">
    <source>
        <dbReference type="ARBA" id="ARBA00023136"/>
    </source>
</evidence>
<evidence type="ECO:0000259" key="20">
    <source>
        <dbReference type="PROSITE" id="PS50919"/>
    </source>
</evidence>
<evidence type="ECO:0000256" key="13">
    <source>
        <dbReference type="ARBA" id="ARBA00045102"/>
    </source>
</evidence>
<dbReference type="SUPFAM" id="SSF82109">
    <property type="entry name" value="MIR domain"/>
    <property type="match status" value="1"/>
</dbReference>
<evidence type="ECO:0000256" key="3">
    <source>
        <dbReference type="ARBA" id="ARBA00007222"/>
    </source>
</evidence>
<dbReference type="EMBL" id="GEBQ01028051">
    <property type="protein sequence ID" value="JAT11926.1"/>
    <property type="molecule type" value="Transcribed_RNA"/>
</dbReference>
<dbReference type="InterPro" id="IPR032421">
    <property type="entry name" value="PMT_4TMC"/>
</dbReference>
<proteinExistence type="inferred from homology"/>
<dbReference type="Pfam" id="PF02815">
    <property type="entry name" value="MIR"/>
    <property type="match status" value="1"/>
</dbReference>
<organism evidence="21">
    <name type="scientific">Graphocephala atropunctata</name>
    <dbReference type="NCBI Taxonomy" id="36148"/>
    <lineage>
        <taxon>Eukaryota</taxon>
        <taxon>Metazoa</taxon>
        <taxon>Ecdysozoa</taxon>
        <taxon>Arthropoda</taxon>
        <taxon>Hexapoda</taxon>
        <taxon>Insecta</taxon>
        <taxon>Pterygota</taxon>
        <taxon>Neoptera</taxon>
        <taxon>Paraneoptera</taxon>
        <taxon>Hemiptera</taxon>
        <taxon>Auchenorrhyncha</taxon>
        <taxon>Membracoidea</taxon>
        <taxon>Cicadellidae</taxon>
        <taxon>Cicadellinae</taxon>
        <taxon>Cicadellini</taxon>
        <taxon>Graphocephala</taxon>
    </lineage>
</organism>
<feature type="domain" description="MIR" evidence="20">
    <location>
        <begin position="513"/>
        <end position="569"/>
    </location>
</feature>
<evidence type="ECO:0000256" key="7">
    <source>
        <dbReference type="ARBA" id="ARBA00022692"/>
    </source>
</evidence>
<reference evidence="21" key="1">
    <citation type="submission" date="2015-11" db="EMBL/GenBank/DDBJ databases">
        <title>De novo transcriptome assembly of four potential Pierce s Disease insect vectors from Arizona vineyards.</title>
        <authorList>
            <person name="Tassone E.E."/>
        </authorList>
    </citation>
    <scope>NUCLEOTIDE SEQUENCE</scope>
</reference>
<dbReference type="FunFam" id="2.80.10.50:FF:000012">
    <property type="entry name" value="Protein O-mannosyl-transferase 1"/>
    <property type="match status" value="1"/>
</dbReference>
<dbReference type="InterPro" id="IPR016093">
    <property type="entry name" value="MIR_motif"/>
</dbReference>